<proteinExistence type="inferred from homology"/>
<name>A0ABU9XBD5_9GAMM</name>
<evidence type="ECO:0000256" key="1">
    <source>
        <dbReference type="ARBA" id="ARBA00008007"/>
    </source>
</evidence>
<dbReference type="RefSeq" id="WP_345832272.1">
    <property type="nucleotide sequence ID" value="NZ_JBDGHN010000005.1"/>
</dbReference>
<evidence type="ECO:0000313" key="2">
    <source>
        <dbReference type="EMBL" id="MEN2752026.1"/>
    </source>
</evidence>
<reference evidence="2 3" key="1">
    <citation type="submission" date="2024-05" db="EMBL/GenBank/DDBJ databases">
        <authorList>
            <person name="Kim H.-Y."/>
            <person name="Kim E."/>
            <person name="Cai Y."/>
            <person name="Yang S.-M."/>
            <person name="Lee W."/>
        </authorList>
    </citation>
    <scope>NUCLEOTIDE SEQUENCE [LARGE SCALE GENOMIC DNA]</scope>
    <source>
        <strain evidence="2 3">FBL11</strain>
    </source>
</reference>
<dbReference type="PANTHER" id="PTHR47505:SF1">
    <property type="entry name" value="DNA UTILIZATION PROTEIN YHGH"/>
    <property type="match status" value="1"/>
</dbReference>
<comment type="caution">
    <text evidence="2">The sequence shown here is derived from an EMBL/GenBank/DDBJ whole genome shotgun (WGS) entry which is preliminary data.</text>
</comment>
<organism evidence="2 3">
    <name type="scientific">Psychrobacter saeujeotis</name>
    <dbReference type="NCBI Taxonomy" id="3143436"/>
    <lineage>
        <taxon>Bacteria</taxon>
        <taxon>Pseudomonadati</taxon>
        <taxon>Pseudomonadota</taxon>
        <taxon>Gammaproteobacteria</taxon>
        <taxon>Moraxellales</taxon>
        <taxon>Moraxellaceae</taxon>
        <taxon>Psychrobacter</taxon>
    </lineage>
</organism>
<dbReference type="SUPFAM" id="SSF53271">
    <property type="entry name" value="PRTase-like"/>
    <property type="match status" value="1"/>
</dbReference>
<comment type="similarity">
    <text evidence="1">Belongs to the ComF/GntX family.</text>
</comment>
<gene>
    <name evidence="2" type="ORF">AAIR29_10330</name>
</gene>
<accession>A0ABU9XBD5</accession>
<keyword evidence="3" id="KW-1185">Reference proteome</keyword>
<protein>
    <submittedName>
        <fullName evidence="2">ComF family protein</fullName>
    </submittedName>
</protein>
<dbReference type="InterPro" id="IPR029057">
    <property type="entry name" value="PRTase-like"/>
</dbReference>
<dbReference type="CDD" id="cd06223">
    <property type="entry name" value="PRTases_typeI"/>
    <property type="match status" value="1"/>
</dbReference>
<dbReference type="EMBL" id="JBDGHN010000005">
    <property type="protein sequence ID" value="MEN2752026.1"/>
    <property type="molecule type" value="Genomic_DNA"/>
</dbReference>
<evidence type="ECO:0000313" key="3">
    <source>
        <dbReference type="Proteomes" id="UP001461960"/>
    </source>
</evidence>
<dbReference type="Gene3D" id="3.40.50.2020">
    <property type="match status" value="1"/>
</dbReference>
<dbReference type="Proteomes" id="UP001461960">
    <property type="component" value="Unassembled WGS sequence"/>
</dbReference>
<sequence length="204" mass="22855">MWLPKVFTVDIAAGASLTIQAATYYDYPIRQAIRAFKHSEDMTKLPLLVHVLRQLPRPVGCHSQNSVILPMPTTASRLVERGFDPVTILSTYLSKHWNIPIWQGVQRIDHTVSQQGLTRAERLTNLNDAFTLTTLPPVKRILIFDDVATTGASLQALARTLYIQTFSHNQTYPINPSTSHDKNTPISNIYHISAYALAHGSHDT</sequence>
<dbReference type="InterPro" id="IPR051910">
    <property type="entry name" value="ComF/GntX_DNA_util-trans"/>
</dbReference>
<dbReference type="InterPro" id="IPR000836">
    <property type="entry name" value="PRTase_dom"/>
</dbReference>
<dbReference type="PANTHER" id="PTHR47505">
    <property type="entry name" value="DNA UTILIZATION PROTEIN YHGH"/>
    <property type="match status" value="1"/>
</dbReference>